<evidence type="ECO:0000256" key="2">
    <source>
        <dbReference type="RuleBase" id="RU363120"/>
    </source>
</evidence>
<evidence type="ECO:0000313" key="4">
    <source>
        <dbReference type="EMBL" id="ONM01735.1"/>
    </source>
</evidence>
<sequence length="158" mass="17228">MSGMASDDSPAQVNVEGDVSEKKVEVQDQNEVGGMPSRQEEDHERAYFDSADWALGKQGGVPNKPKGPLEALRPKLQPTQQNARARRTSYASADSDGTPPFLYYLIGNLSAFIFPVCTIDDCFFPPSVADTLNLSPEDLVPQGEPSQQGEPVEDKNKE</sequence>
<dbReference type="InterPro" id="IPR006760">
    <property type="entry name" value="Endosulphine"/>
</dbReference>
<dbReference type="EMBL" id="CM007647">
    <property type="protein sequence ID" value="ONM01735.1"/>
    <property type="molecule type" value="Genomic_DNA"/>
</dbReference>
<reference evidence="4" key="1">
    <citation type="submission" date="2015-12" db="EMBL/GenBank/DDBJ databases">
        <title>Update maize B73 reference genome by single molecule sequencing technologies.</title>
        <authorList>
            <consortium name="Maize Genome Sequencing Project"/>
            <person name="Ware D."/>
        </authorList>
    </citation>
    <scope>NUCLEOTIDE SEQUENCE [LARGE SCALE GENOMIC DNA]</scope>
    <source>
        <tissue evidence="4">Seedling</tissue>
    </source>
</reference>
<dbReference type="OMA" id="NEENQMP"/>
<evidence type="ECO:0000256" key="3">
    <source>
        <dbReference type="SAM" id="MobiDB-lite"/>
    </source>
</evidence>
<dbReference type="PANTHER" id="PTHR10358:SF6">
    <property type="entry name" value="ENDOSULFINE, ISOFORM A"/>
    <property type="match status" value="1"/>
</dbReference>
<feature type="region of interest" description="Disordered" evidence="3">
    <location>
        <begin position="134"/>
        <end position="158"/>
    </location>
</feature>
<comment type="similarity">
    <text evidence="1 2">Belongs to the endosulfine family.</text>
</comment>
<evidence type="ECO:0000256" key="1">
    <source>
        <dbReference type="ARBA" id="ARBA00010520"/>
    </source>
</evidence>
<dbReference type="InParanoid" id="A0A1D6KF14"/>
<dbReference type="AlphaFoldDB" id="A0A1D6KF14"/>
<feature type="region of interest" description="Disordered" evidence="3">
    <location>
        <begin position="55"/>
        <end position="98"/>
    </location>
</feature>
<dbReference type="IntAct" id="A0A1D6KF14">
    <property type="interactions" value="5"/>
</dbReference>
<dbReference type="EMBL" id="CM007647">
    <property type="protein sequence ID" value="ONM01731.1"/>
    <property type="molecule type" value="Genomic_DNA"/>
</dbReference>
<dbReference type="Pfam" id="PF04667">
    <property type="entry name" value="Endosulfine"/>
    <property type="match status" value="1"/>
</dbReference>
<dbReference type="EMBL" id="CM007647">
    <property type="protein sequence ID" value="ONM01734.1"/>
    <property type="molecule type" value="Genomic_DNA"/>
</dbReference>
<dbReference type="ExpressionAtlas" id="A0A1D6KF14">
    <property type="expression patterns" value="baseline and differential"/>
</dbReference>
<proteinExistence type="inferred from homology"/>
<dbReference type="PANTHER" id="PTHR10358">
    <property type="entry name" value="ENDOSULFINE"/>
    <property type="match status" value="1"/>
</dbReference>
<name>A0A1D6KF14_MAIZE</name>
<gene>
    <name evidence="4" type="ORF">ZEAMMB73_Zm00001d030934</name>
</gene>
<protein>
    <submittedName>
        <fullName evidence="4">cAMP-regulated phosphoprotein 19-related protein</fullName>
    </submittedName>
</protein>
<feature type="region of interest" description="Disordered" evidence="3">
    <location>
        <begin position="1"/>
        <end position="43"/>
    </location>
</feature>
<dbReference type="FunCoup" id="A0A1D6KF14">
    <property type="interactions" value="3"/>
</dbReference>
<organism evidence="4">
    <name type="scientific">Zea mays</name>
    <name type="common">Maize</name>
    <dbReference type="NCBI Taxonomy" id="4577"/>
    <lineage>
        <taxon>Eukaryota</taxon>
        <taxon>Viridiplantae</taxon>
        <taxon>Streptophyta</taxon>
        <taxon>Embryophyta</taxon>
        <taxon>Tracheophyta</taxon>
        <taxon>Spermatophyta</taxon>
        <taxon>Magnoliopsida</taxon>
        <taxon>Liliopsida</taxon>
        <taxon>Poales</taxon>
        <taxon>Poaceae</taxon>
        <taxon>PACMAD clade</taxon>
        <taxon>Panicoideae</taxon>
        <taxon>Andropogonodae</taxon>
        <taxon>Andropogoneae</taxon>
        <taxon>Tripsacinae</taxon>
        <taxon>Zea</taxon>
    </lineage>
</organism>
<accession>A0A1D6KF14</accession>